<dbReference type="InterPro" id="IPR023213">
    <property type="entry name" value="CAT-like_dom_sf"/>
</dbReference>
<feature type="compositionally biased region" description="Low complexity" evidence="9">
    <location>
        <begin position="461"/>
        <end position="480"/>
    </location>
</feature>
<evidence type="ECO:0000256" key="3">
    <source>
        <dbReference type="ARBA" id="ARBA00022553"/>
    </source>
</evidence>
<keyword evidence="2" id="KW-0596">Phosphopantetheine</keyword>
<dbReference type="PANTHER" id="PTHR43775">
    <property type="entry name" value="FATTY ACID SYNTHASE"/>
    <property type="match status" value="1"/>
</dbReference>
<feature type="region of interest" description="Disordered" evidence="9">
    <location>
        <begin position="459"/>
        <end position="488"/>
    </location>
</feature>
<comment type="cofactor">
    <cofactor evidence="1">
        <name>pantetheine 4'-phosphate</name>
        <dbReference type="ChEBI" id="CHEBI:47942"/>
    </cofactor>
</comment>
<dbReference type="Pfam" id="PF00109">
    <property type="entry name" value="ketoacyl-synt"/>
    <property type="match status" value="2"/>
</dbReference>
<dbReference type="Gene3D" id="2.30.38.10">
    <property type="entry name" value="Luciferase, Domain 3"/>
    <property type="match status" value="1"/>
</dbReference>
<dbReference type="Gene3D" id="3.40.50.980">
    <property type="match status" value="2"/>
</dbReference>
<dbReference type="PROSITE" id="PS00012">
    <property type="entry name" value="PHOSPHOPANTETHEINE"/>
    <property type="match status" value="1"/>
</dbReference>
<dbReference type="InterPro" id="IPR009081">
    <property type="entry name" value="PP-bd_ACP"/>
</dbReference>
<dbReference type="Pfam" id="PF16197">
    <property type="entry name" value="KAsynt_C_assoc"/>
    <property type="match status" value="1"/>
</dbReference>
<dbReference type="FunFam" id="3.40.47.10:FF:000019">
    <property type="entry name" value="Polyketide synthase type I"/>
    <property type="match status" value="1"/>
</dbReference>
<dbReference type="InterPro" id="IPR018201">
    <property type="entry name" value="Ketoacyl_synth_AS"/>
</dbReference>
<evidence type="ECO:0000256" key="1">
    <source>
        <dbReference type="ARBA" id="ARBA00001957"/>
    </source>
</evidence>
<sequence>MPSSDVDRLETYLRRTASALLKAEETLSAERAARTEPVAIVSMGCRLPGGIDTPEDFWGLLASGADAIGELPDRWSALDLYDPDPDAVGKSSARAGGFLKDVEGFDPEFFGISPREARSMDPQQRLILEVAWETLERAGIRPAELGESRTGVYLGAMGSDYGGLGVDLGALDGYVGTGTAVSVLSGRLSYTLGLRGPAMTVDAACASSLVSLHLAVQALRAGECDLALAGGVTVMSTPAVFVEFSRLKGMAPDGRCKSFSADADGAGWAEGAAVLALKRLSEAERDGDGILAVIRGSAVNHDGRSQGLTAPNGPAQQRVVQEALASAGLVPADVDAVEAHGTGTSLGDPIEAGALAEVFGPGRASGRPVWLGSVKSNIGHTQAAAGMAGVIKMVLALQNEMLPKTLHAGVPSPHVVWEGSGLELLTEAQPWPRDTARPRRAGVSSFGLSGTNAHVVLEEAPPTVTTPGSGTTRTDGTDGATEARRGAERVEPHTVFLSGRDDAALRAQAGRWARWLETRPTTSLASLASTTAHHRTHFPRRAAVTTRGTGDLVRQLDILAAGHTPPGTTVNTAVDTGTAFLFSGQGSQRPGMGRELARAHPRFAEALEAATAALDPHLPRPLQEILFAPDGSPEARLLHETRYAQPALFAYQTALHRLWESWGVVPDALAGHSLGEITAAHLAGILDLPDAARLVTARARLMQACPAGGAMIQLDACEDEVLPHVTAPDGHVGIAAVNGPHSTVISGDADAVAAVAGHFEGLGRRTRSLTVSHAFHSAHMDGMLDAFRDVLDGLHYRAPHTPLVSTVTGLWVTSESRHGDTMLAPGYWVRQARDTVRFHQTLSTLVDHGIRRFLEIGPTPALTTLAASHPGPGIHRIASQQPRRTPDQNEALAQAVGHLHTTGLSIDFRQTHPREKTPLAGLPTYAFQRAPYWLEAGRTPTPVRDRVPTPGAVNGRPGNAGSVSPIGSVPEAERFQALAEFVRYEATALLGSAETVPMDLSFQKCGLDSMMATELRKRLEDFTGVPLPSALAFEHPTPRAVAEHLLGVLSDAGAQAEAAATTAPPVLERSVERAVHPATDGQRRLWFLEQLHPGTARYNTRAALRTTQPVDPGVLARALAWVADRHEALRTRLDLRDGELVQLVDESADDAPLRFVDAPDTETAAQLLWQEEREPFELIGARLFRLLVVDVRPTEQILCLTMHHAVTDGWSAGVFFRDLFVACEAFAQGREPVAGVAGVQLGDYARWERECLAGGGFAEGVAYVAGELAGVPRLEFPELGDEGPDGVGDGTVGFALSESLRRGVEELAARMSVTPYTVLLSAYVVVLARYSGQWDFAVGTVWANRRGETADVVGFLANTLPLRCDLTGQPAFQDLLTSMQPRIVGLMRHQSLPPTEIVRTAALDRTGDENPLFRAAFNYVVLPEPAWPQDVWAPVTECSTHGGVENVAKFELGMTLVVDGEGGGLLGELEFQSPLLDRGAAERLAENFRTLLAAAVAHPDRAVSDLDLLGAEEKQWLDTRGARLQPSTPAGVSTALDRIRAQADRTPDAVALTDRGRDLTYRQLWEAAASLAGRLRAGGVGRDVLVGVHLPRSAETVVAMLAVWQAGGAYVPLDPAYPAARLQHVLDDSGLRTVITRPDTTGTLDTTTVDIVPFTVPEAGAPTHAPLSDTAPNARDLAYVIYTSGSTGNPKGVMIEHAQFANFCDAIDERVGGGAGDTWLAVTSPSFDISALELLWTLTRGYRVVIADGSLADWADNRKYAPTHLQCTPSLARMLLADSDGRALLSGLDHMIVGGEALDRPLAEKLLGLCGGRVTNMYGPTETTVWSSAWNVTAGDVSLGDPLAGNCLHVLDGAGRPVPRGVRGELWIGGRGVARGYLHRAELTGERFVADPWAVESGGRMYRTGDLVRYRADGSLQYCGRTDHQVKIRGHRIELGEIEAVAAGHPAVLECAAVVREDVPGDPYVHLYHVPFTTVGDAIAGIREHLERSLPAVMWPGRVTELPALPHTPNGKVDRLALTRLPAPEVASTPVVSGDVGVRQVLTRVWGGLLGGEGPDPDRGFFELGATSMTATRAHQLICAELGVEFPLAEIFRHPTVNKLAAFFERRSHGTAAVGVVPVRAVSRPVADEPIAIIGMACRLPGAADVGAFWDNLRGGVESIRRFSAEELRAAGAPQELLDDPAYVPAKGWVEDADLFDASFFGYSPAEAATIDPQHRLFLECAWQGLEHAGIVPAAFDGDIAVFGGTGLEARGRMDAGDLAAFYRSMTGTKPDYLATRVAHKLDLTGPAMTVQTACSTGLVAAHLARESLLRGESDIALIGASSLTFPLEHGYLHQTGSWSP</sequence>
<keyword evidence="6" id="KW-0511">Multifunctional enzyme</keyword>
<dbReference type="PROSITE" id="PS52004">
    <property type="entry name" value="KS3_2"/>
    <property type="match status" value="2"/>
</dbReference>
<dbReference type="InterPro" id="IPR001227">
    <property type="entry name" value="Ac_transferase_dom_sf"/>
</dbReference>
<name>A0A1E5PL33_9ACTN</name>
<dbReference type="Gene3D" id="3.30.300.30">
    <property type="match status" value="1"/>
</dbReference>
<dbReference type="PROSITE" id="PS50075">
    <property type="entry name" value="CARRIER"/>
    <property type="match status" value="2"/>
</dbReference>
<dbReference type="InterPro" id="IPR000873">
    <property type="entry name" value="AMP-dep_synth/lig_dom"/>
</dbReference>
<organism evidence="12 13">
    <name type="scientific">Streptomyces subrutilus</name>
    <dbReference type="NCBI Taxonomy" id="36818"/>
    <lineage>
        <taxon>Bacteria</taxon>
        <taxon>Bacillati</taxon>
        <taxon>Actinomycetota</taxon>
        <taxon>Actinomycetes</taxon>
        <taxon>Kitasatosporales</taxon>
        <taxon>Streptomycetaceae</taxon>
        <taxon>Streptomyces</taxon>
    </lineage>
</organism>
<comment type="caution">
    <text evidence="12">The sequence shown here is derived from an EMBL/GenBank/DDBJ whole genome shotgun (WGS) entry which is preliminary data.</text>
</comment>
<dbReference type="Gene3D" id="3.30.559.10">
    <property type="entry name" value="Chloramphenicol acetyltransferase-like domain"/>
    <property type="match status" value="1"/>
</dbReference>
<dbReference type="Gene3D" id="3.40.366.10">
    <property type="entry name" value="Malonyl-Coenzyme A Acyl Carrier Protein, domain 2"/>
    <property type="match status" value="1"/>
</dbReference>
<dbReference type="Pfam" id="PF13193">
    <property type="entry name" value="AMP-binding_C"/>
    <property type="match status" value="1"/>
</dbReference>
<dbReference type="CDD" id="cd19531">
    <property type="entry name" value="LCL_NRPS-like"/>
    <property type="match status" value="1"/>
</dbReference>
<keyword evidence="13" id="KW-1185">Reference proteome</keyword>
<dbReference type="SMART" id="SM00827">
    <property type="entry name" value="PKS_AT"/>
    <property type="match status" value="1"/>
</dbReference>
<dbReference type="InterPro" id="IPR025110">
    <property type="entry name" value="AMP-bd_C"/>
</dbReference>
<dbReference type="Gene3D" id="1.10.1200.10">
    <property type="entry name" value="ACP-like"/>
    <property type="match status" value="2"/>
</dbReference>
<dbReference type="PROSITE" id="PS00606">
    <property type="entry name" value="KS3_1"/>
    <property type="match status" value="1"/>
</dbReference>
<dbReference type="InterPro" id="IPR014030">
    <property type="entry name" value="Ketoacyl_synth_N"/>
</dbReference>
<keyword evidence="5" id="KW-0045">Antibiotic biosynthesis</keyword>
<dbReference type="EMBL" id="MEHK01000001">
    <property type="protein sequence ID" value="OEJ30276.1"/>
    <property type="molecule type" value="Genomic_DNA"/>
</dbReference>
<evidence type="ECO:0000256" key="4">
    <source>
        <dbReference type="ARBA" id="ARBA00022679"/>
    </source>
</evidence>
<evidence type="ECO:0000256" key="2">
    <source>
        <dbReference type="ARBA" id="ARBA00022450"/>
    </source>
</evidence>
<keyword evidence="4" id="KW-0808">Transferase</keyword>
<dbReference type="SMART" id="SM00825">
    <property type="entry name" value="PKS_KS"/>
    <property type="match status" value="1"/>
</dbReference>
<dbReference type="PANTHER" id="PTHR43775:SF51">
    <property type="entry name" value="INACTIVE PHENOLPHTHIOCEROL SYNTHESIS POLYKETIDE SYNTHASE TYPE I PKS1-RELATED"/>
    <property type="match status" value="1"/>
</dbReference>
<proteinExistence type="inferred from homology"/>
<dbReference type="InterPro" id="IPR014031">
    <property type="entry name" value="Ketoacyl_synth_C"/>
</dbReference>
<accession>A0A1E5PL33</accession>
<evidence type="ECO:0000256" key="9">
    <source>
        <dbReference type="SAM" id="MobiDB-lite"/>
    </source>
</evidence>
<dbReference type="PROSITE" id="PS00455">
    <property type="entry name" value="AMP_BINDING"/>
    <property type="match status" value="1"/>
</dbReference>
<dbReference type="SUPFAM" id="SSF53901">
    <property type="entry name" value="Thiolase-like"/>
    <property type="match status" value="2"/>
</dbReference>
<protein>
    <recommendedName>
        <fullName evidence="14">Amino acid adenylation domain-containing protein</fullName>
    </recommendedName>
</protein>
<dbReference type="Gene3D" id="3.40.47.10">
    <property type="match status" value="2"/>
</dbReference>
<dbReference type="OrthoDB" id="9778690at2"/>
<dbReference type="GO" id="GO:0006633">
    <property type="term" value="P:fatty acid biosynthetic process"/>
    <property type="evidence" value="ECO:0007669"/>
    <property type="project" value="InterPro"/>
</dbReference>
<dbReference type="InterPro" id="IPR006162">
    <property type="entry name" value="Ppantetheine_attach_site"/>
</dbReference>
<dbReference type="GO" id="GO:0033068">
    <property type="term" value="P:macrolide biosynthetic process"/>
    <property type="evidence" value="ECO:0007669"/>
    <property type="project" value="UniProtKB-ARBA"/>
</dbReference>
<dbReference type="InterPro" id="IPR045851">
    <property type="entry name" value="AMP-bd_C_sf"/>
</dbReference>
<reference evidence="12 13" key="1">
    <citation type="submission" date="2016-08" db="EMBL/GenBank/DDBJ databases">
        <title>The complete genome of Streptomyces subrutilus 10-1-1.</title>
        <authorList>
            <person name="Chen X."/>
        </authorList>
    </citation>
    <scope>NUCLEOTIDE SEQUENCE [LARGE SCALE GENOMIC DNA]</scope>
    <source>
        <strain evidence="12 13">10-1-1</strain>
    </source>
</reference>
<dbReference type="GO" id="GO:0031177">
    <property type="term" value="F:phosphopantetheine binding"/>
    <property type="evidence" value="ECO:0007669"/>
    <property type="project" value="InterPro"/>
</dbReference>
<evidence type="ECO:0000256" key="8">
    <source>
        <dbReference type="ARBA" id="ARBA00029443"/>
    </source>
</evidence>
<dbReference type="InterPro" id="IPR001242">
    <property type="entry name" value="Condensation_dom"/>
</dbReference>
<dbReference type="FunFam" id="3.40.50.12780:FF:000012">
    <property type="entry name" value="Non-ribosomal peptide synthetase"/>
    <property type="match status" value="1"/>
</dbReference>
<dbReference type="Proteomes" id="UP000095705">
    <property type="component" value="Unassembled WGS sequence"/>
</dbReference>
<evidence type="ECO:0000259" key="11">
    <source>
        <dbReference type="PROSITE" id="PS52004"/>
    </source>
</evidence>
<gene>
    <name evidence="12" type="ORF">BGK67_01910</name>
</gene>
<evidence type="ECO:0000313" key="12">
    <source>
        <dbReference type="EMBL" id="OEJ30276.1"/>
    </source>
</evidence>
<dbReference type="InterPro" id="IPR020841">
    <property type="entry name" value="PKS_Beta-ketoAc_synthase_dom"/>
</dbReference>
<feature type="domain" description="Carrier" evidence="10">
    <location>
        <begin position="2033"/>
        <end position="2108"/>
    </location>
</feature>
<dbReference type="Pfam" id="PF00501">
    <property type="entry name" value="AMP-binding"/>
    <property type="match status" value="1"/>
</dbReference>
<dbReference type="Gene3D" id="3.30.559.30">
    <property type="entry name" value="Nonribosomal peptide synthetase, condensation domain"/>
    <property type="match status" value="1"/>
</dbReference>
<feature type="region of interest" description="Disordered" evidence="9">
    <location>
        <begin position="938"/>
        <end position="967"/>
    </location>
</feature>
<keyword evidence="3" id="KW-0597">Phosphoprotein</keyword>
<dbReference type="InterPro" id="IPR014043">
    <property type="entry name" value="Acyl_transferase_dom"/>
</dbReference>
<dbReference type="Pfam" id="PF02801">
    <property type="entry name" value="Ketoacyl-synt_C"/>
    <property type="match status" value="1"/>
</dbReference>
<comment type="similarity">
    <text evidence="8">In the C-terminal section; belongs to the NRP synthetase family.</text>
</comment>
<dbReference type="SMART" id="SM00823">
    <property type="entry name" value="PKS_PP"/>
    <property type="match status" value="2"/>
</dbReference>
<feature type="domain" description="Ketosynthase family 3 (KS3)" evidence="11">
    <location>
        <begin position="35"/>
        <end position="459"/>
    </location>
</feature>
<evidence type="ECO:0000256" key="6">
    <source>
        <dbReference type="ARBA" id="ARBA00023268"/>
    </source>
</evidence>
<dbReference type="Pfam" id="PF00550">
    <property type="entry name" value="PP-binding"/>
    <property type="match status" value="2"/>
</dbReference>
<dbReference type="GO" id="GO:0004312">
    <property type="term" value="F:fatty acid synthase activity"/>
    <property type="evidence" value="ECO:0007669"/>
    <property type="project" value="TreeGrafter"/>
</dbReference>
<dbReference type="InterPro" id="IPR016035">
    <property type="entry name" value="Acyl_Trfase/lysoPLipase"/>
</dbReference>
<evidence type="ECO:0000313" key="13">
    <source>
        <dbReference type="Proteomes" id="UP000095705"/>
    </source>
</evidence>
<dbReference type="SUPFAM" id="SSF47336">
    <property type="entry name" value="ACP-like"/>
    <property type="match status" value="2"/>
</dbReference>
<dbReference type="Pfam" id="PF00698">
    <property type="entry name" value="Acyl_transf_1"/>
    <property type="match status" value="1"/>
</dbReference>
<dbReference type="InterPro" id="IPR020845">
    <property type="entry name" value="AMP-binding_CS"/>
</dbReference>
<feature type="domain" description="Ketosynthase family 3 (KS3)" evidence="11">
    <location>
        <begin position="2128"/>
        <end position="2341"/>
    </location>
</feature>
<evidence type="ECO:0008006" key="14">
    <source>
        <dbReference type="Google" id="ProtNLM"/>
    </source>
</evidence>
<dbReference type="SUPFAM" id="SSF52151">
    <property type="entry name" value="FabD/lysophospholipase-like"/>
    <property type="match status" value="1"/>
</dbReference>
<dbReference type="NCBIfam" id="TIGR01733">
    <property type="entry name" value="AA-adenyl-dom"/>
    <property type="match status" value="1"/>
</dbReference>
<dbReference type="Pfam" id="PF00668">
    <property type="entry name" value="Condensation"/>
    <property type="match status" value="1"/>
</dbReference>
<dbReference type="SUPFAM" id="SSF55048">
    <property type="entry name" value="Probable ACP-binding domain of malonyl-CoA ACP transacylase"/>
    <property type="match status" value="1"/>
</dbReference>
<dbReference type="InterPro" id="IPR036736">
    <property type="entry name" value="ACP-like_sf"/>
</dbReference>
<dbReference type="InterPro" id="IPR016039">
    <property type="entry name" value="Thiolase-like"/>
</dbReference>
<dbReference type="InterPro" id="IPR016036">
    <property type="entry name" value="Malonyl_transacylase_ACP-bd"/>
</dbReference>
<dbReference type="FunFam" id="3.40.50.980:FF:000001">
    <property type="entry name" value="Non-ribosomal peptide synthetase"/>
    <property type="match status" value="1"/>
</dbReference>
<dbReference type="SUPFAM" id="SSF56801">
    <property type="entry name" value="Acetyl-CoA synthetase-like"/>
    <property type="match status" value="1"/>
</dbReference>
<dbReference type="SUPFAM" id="SSF52777">
    <property type="entry name" value="CoA-dependent acyltransferases"/>
    <property type="match status" value="2"/>
</dbReference>
<keyword evidence="7" id="KW-0012">Acyltransferase</keyword>
<dbReference type="STRING" id="36818.BGK67_01910"/>
<feature type="domain" description="Carrier" evidence="10">
    <location>
        <begin position="972"/>
        <end position="1049"/>
    </location>
</feature>
<dbReference type="InterPro" id="IPR020806">
    <property type="entry name" value="PKS_PP-bd"/>
</dbReference>
<dbReference type="CDD" id="cd05930">
    <property type="entry name" value="A_NRPS"/>
    <property type="match status" value="1"/>
</dbReference>
<dbReference type="CDD" id="cd00833">
    <property type="entry name" value="PKS"/>
    <property type="match status" value="2"/>
</dbReference>
<evidence type="ECO:0000259" key="10">
    <source>
        <dbReference type="PROSITE" id="PS50075"/>
    </source>
</evidence>
<dbReference type="InterPro" id="IPR010071">
    <property type="entry name" value="AA_adenyl_dom"/>
</dbReference>
<dbReference type="GO" id="GO:0004315">
    <property type="term" value="F:3-oxoacyl-[acyl-carrier-protein] synthase activity"/>
    <property type="evidence" value="ECO:0007669"/>
    <property type="project" value="InterPro"/>
</dbReference>
<evidence type="ECO:0000256" key="5">
    <source>
        <dbReference type="ARBA" id="ARBA00023194"/>
    </source>
</evidence>
<evidence type="ECO:0000256" key="7">
    <source>
        <dbReference type="ARBA" id="ARBA00023315"/>
    </source>
</evidence>
<dbReference type="Gene3D" id="3.30.70.3290">
    <property type="match status" value="1"/>
</dbReference>
<dbReference type="InterPro" id="IPR032821">
    <property type="entry name" value="PKS_assoc"/>
</dbReference>
<dbReference type="InterPro" id="IPR050091">
    <property type="entry name" value="PKS_NRPS_Biosynth_Enz"/>
</dbReference>